<name>A0A383CNG2_9ZZZZ</name>
<evidence type="ECO:0000313" key="2">
    <source>
        <dbReference type="EMBL" id="SVE33654.1"/>
    </source>
</evidence>
<proteinExistence type="predicted"/>
<gene>
    <name evidence="2" type="ORF">METZ01_LOCUS486508</name>
</gene>
<feature type="non-terminal residue" evidence="2">
    <location>
        <position position="57"/>
    </location>
</feature>
<keyword evidence="1" id="KW-0472">Membrane</keyword>
<reference evidence="2" key="1">
    <citation type="submission" date="2018-05" db="EMBL/GenBank/DDBJ databases">
        <authorList>
            <person name="Lanie J.A."/>
            <person name="Ng W.-L."/>
            <person name="Kazmierczak K.M."/>
            <person name="Andrzejewski T.M."/>
            <person name="Davidsen T.M."/>
            <person name="Wayne K.J."/>
            <person name="Tettelin H."/>
            <person name="Glass J.I."/>
            <person name="Rusch D."/>
            <person name="Podicherti R."/>
            <person name="Tsui H.-C.T."/>
            <person name="Winkler M.E."/>
        </authorList>
    </citation>
    <scope>NUCLEOTIDE SEQUENCE</scope>
</reference>
<organism evidence="2">
    <name type="scientific">marine metagenome</name>
    <dbReference type="NCBI Taxonomy" id="408172"/>
    <lineage>
        <taxon>unclassified sequences</taxon>
        <taxon>metagenomes</taxon>
        <taxon>ecological metagenomes</taxon>
    </lineage>
</organism>
<sequence>MPYGQYVYLAIGLGMLISLLFSESLGVMGGGVIVPGYFALHLQDLNSVFITFFISIL</sequence>
<accession>A0A383CNG2</accession>
<dbReference type="PRINTS" id="PR01759">
    <property type="entry name" value="CAPSULEPROTC"/>
</dbReference>
<dbReference type="AlphaFoldDB" id="A0A383CNG2"/>
<evidence type="ECO:0000256" key="1">
    <source>
        <dbReference type="SAM" id="Phobius"/>
    </source>
</evidence>
<protein>
    <submittedName>
        <fullName evidence="2">Uncharacterized protein</fullName>
    </submittedName>
</protein>
<feature type="transmembrane region" description="Helical" evidence="1">
    <location>
        <begin position="6"/>
        <end position="25"/>
    </location>
</feature>
<dbReference type="Pfam" id="PF14102">
    <property type="entry name" value="Caps_synth_CapC"/>
    <property type="match status" value="1"/>
</dbReference>
<dbReference type="GO" id="GO:0045227">
    <property type="term" value="P:capsule polysaccharide biosynthetic process"/>
    <property type="evidence" value="ECO:0007669"/>
    <property type="project" value="InterPro"/>
</dbReference>
<dbReference type="InterPro" id="IPR008338">
    <property type="entry name" value="Capsule_biosynth_CapC"/>
</dbReference>
<keyword evidence="1" id="KW-0812">Transmembrane</keyword>
<dbReference type="GO" id="GO:0016020">
    <property type="term" value="C:membrane"/>
    <property type="evidence" value="ECO:0007669"/>
    <property type="project" value="InterPro"/>
</dbReference>
<dbReference type="EMBL" id="UINC01210267">
    <property type="protein sequence ID" value="SVE33654.1"/>
    <property type="molecule type" value="Genomic_DNA"/>
</dbReference>
<keyword evidence="1" id="KW-1133">Transmembrane helix</keyword>